<proteinExistence type="predicted"/>
<accession>A0A0H3ZYL3</accession>
<protein>
    <submittedName>
        <fullName evidence="1">Uncharacterized protein</fullName>
    </submittedName>
</protein>
<dbReference type="InterPro" id="IPR036514">
    <property type="entry name" value="SGNH_hydro_sf"/>
</dbReference>
<sequence>MQSSNNYFELVSVFERNIDFLNLILKGSNQDTVIIDGVLKPSISKSISDAFSAINALISGRLAYQTKSAMLSAGAPPSGTSLAEVWSDGENNGLYGWTGSVWVRSDYDLYQTVSRLRDSQANMWYHDFGSSASVNEQNREAIVKAIKDVKANDLANPDESHYLWIMASNDSVYSDRLYIRDDSYTTYRLYPEVRPQGWENGPVWVRLNTSASFNQFIDVLIDYRELPDGLLWNGGPPAFGFSNSWLNYSVGTQDTNNKLDLMRGCLEPNLSVYKPTESYDRKWMKHFICHAFSLQQVKHRYRLVTFTVDDTTFGNKMTIKNNSDETYETLSGRDPIPAGRYYQYDCHGPGGVIRVLVDTDAIRAESNLPTVLWNTNEQRLYLSANEGLADLSRSLWLANDFPMVNTITSSLNQSAYTEVAKSIVYANIVVSEPGLTVDKLRIQVFTKSPSDHGDSIWISDDKKTIGTWSGVAETNEVTDLTFNGTWNGRPAVINMAVDFSSISTSGTLINGLPGVAPIHLRSNNVGESAAERRVKDHEKEFHLAQWLATSAIEHPNWDSFAALTASYIKGFYLTGTQEGVIYGIGIITKNSTTYGTKIDIFNDERRIVASGRVDAPNENGETIFELKPVGSTVSGKLWVDMTQMADGTVENTNNPRFLLNPAYVEVRAIPDMIPDVDMATKQFTVRNAIRLACMGSSITWGSGYVGQSSYVGAVEDYLRNEVASTILGEQLGYAVRLSEPMQYKGSVAYLEGKDTTTEFTLQGDEVSLALCKERGNEHAAIVELWVNDKLCERFSTYNDEPFAEGVVKSWMADGSTRSWDLGVPFTFNHQVKRNGQVLKGGINSGGYGGSWPDGWEYMIVRKTKESGAEHEITHWLTFKTNQAKDSLVECTFDHGESIKPMCSTVGNVGKELGSGIESTYGDGNIAYDPANPVGLSSGLDFRYTDDRAIISAKFPTVRTLNAKLVIIGSDPRVNSPAAPRLYLNFVTNKMHHIMNAGIGGFKASNYLSSYASLKSHYKVSQWKPTHISMESCTNDDWGTNEYLCWTDVTLSQAQLFDVDSLLWLQNIQSNPDGSYLVSDSRIGYEEIGPFHVVLKSDTTQIGDIQLGDVVTFGRWKGDNRSMVVRLVKTWDAASRRIEWGPELRLDDFGWKMDSISDIETIQVRSLKQWGTNVESVINCLKDANPNAYLSIGTSGVPNMRCRRLEGYTDYGKHVAKQLDVAFIDYYKATREWSENTAADHQVYITADTGETGDGSAEFPLYLDDGRELRNHWTLRGWSVVVNGVERYLDGCYVIGGARRGWSDPNGNLTMSNYTWVYDQFKVVFTKDVPPAGAQIIVKKSAEYWSGDDCHPSPTGYSLFGQAFTEYLRKVI</sequence>
<dbReference type="SUPFAM" id="SSF52266">
    <property type="entry name" value="SGNH hydrolase"/>
    <property type="match status" value="1"/>
</dbReference>
<dbReference type="EMBL" id="KP795655">
    <property type="protein sequence ID" value="AKN39677.1"/>
    <property type="molecule type" value="Genomic_DNA"/>
</dbReference>
<name>A0A0H3ZYL3_9VIBR</name>
<dbReference type="GO" id="GO:0016788">
    <property type="term" value="F:hydrolase activity, acting on ester bonds"/>
    <property type="evidence" value="ECO:0007669"/>
    <property type="project" value="UniProtKB-ARBA"/>
</dbReference>
<reference evidence="1" key="1">
    <citation type="journal article" date="2015" name="MBio">
        <title>Eco-Evolutionary Dynamics of Episomes among Ecologically Cohesive Bacterial Populations.</title>
        <authorList>
            <person name="Xue H."/>
            <person name="Cordero O.X."/>
            <person name="Camas F.M."/>
            <person name="Trimble W."/>
            <person name="Meyer F."/>
            <person name="Guglielmini J."/>
            <person name="Rocha E.P."/>
            <person name="Polz M.F."/>
        </authorList>
    </citation>
    <scope>NUCLEOTIDE SEQUENCE</scope>
    <source>
        <strain evidence="1">1F_97</strain>
    </source>
</reference>
<dbReference type="Gene3D" id="3.40.50.1110">
    <property type="entry name" value="SGNH hydrolase"/>
    <property type="match status" value="1"/>
</dbReference>
<organism evidence="1">
    <name type="scientific">Vibrio sp. 1F_97</name>
    <dbReference type="NCBI Taxonomy" id="1652827"/>
    <lineage>
        <taxon>Bacteria</taxon>
        <taxon>Pseudomonadati</taxon>
        <taxon>Pseudomonadota</taxon>
        <taxon>Gammaproteobacteria</taxon>
        <taxon>Vibrionales</taxon>
        <taxon>Vibrionaceae</taxon>
        <taxon>Vibrio</taxon>
    </lineage>
</organism>
<evidence type="ECO:0000313" key="1">
    <source>
        <dbReference type="EMBL" id="AKN39677.1"/>
    </source>
</evidence>